<dbReference type="EMBL" id="UINC01046031">
    <property type="protein sequence ID" value="SVB53523.1"/>
    <property type="molecule type" value="Genomic_DNA"/>
</dbReference>
<accession>A0A382EU88</accession>
<sequence>MGKEKLNVGEISKPRFEFRSFGQDFNKQAERMARLSIPIPEKLWVRHSP</sequence>
<organism evidence="1">
    <name type="scientific">marine metagenome</name>
    <dbReference type="NCBI Taxonomy" id="408172"/>
    <lineage>
        <taxon>unclassified sequences</taxon>
        <taxon>metagenomes</taxon>
        <taxon>ecological metagenomes</taxon>
    </lineage>
</organism>
<reference evidence="1" key="1">
    <citation type="submission" date="2018-05" db="EMBL/GenBank/DDBJ databases">
        <authorList>
            <person name="Lanie J.A."/>
            <person name="Ng W.-L."/>
            <person name="Kazmierczak K.M."/>
            <person name="Andrzejewski T.M."/>
            <person name="Davidsen T.M."/>
            <person name="Wayne K.J."/>
            <person name="Tettelin H."/>
            <person name="Glass J.I."/>
            <person name="Rusch D."/>
            <person name="Podicherti R."/>
            <person name="Tsui H.-C.T."/>
            <person name="Winkler M.E."/>
        </authorList>
    </citation>
    <scope>NUCLEOTIDE SEQUENCE</scope>
</reference>
<gene>
    <name evidence="1" type="ORF">METZ01_LOCUS206377</name>
</gene>
<name>A0A382EU88_9ZZZZ</name>
<feature type="non-terminal residue" evidence="1">
    <location>
        <position position="49"/>
    </location>
</feature>
<evidence type="ECO:0000313" key="1">
    <source>
        <dbReference type="EMBL" id="SVB53523.1"/>
    </source>
</evidence>
<protein>
    <submittedName>
        <fullName evidence="1">Uncharacterized protein</fullName>
    </submittedName>
</protein>
<dbReference type="AlphaFoldDB" id="A0A382EU88"/>
<proteinExistence type="predicted"/>